<feature type="transmembrane region" description="Helical" evidence="5">
    <location>
        <begin position="52"/>
        <end position="75"/>
    </location>
</feature>
<dbReference type="AlphaFoldDB" id="A0ABD2MST0"/>
<organism evidence="6 7">
    <name type="scientific">Cryptolaemus montrouzieri</name>
    <dbReference type="NCBI Taxonomy" id="559131"/>
    <lineage>
        <taxon>Eukaryota</taxon>
        <taxon>Metazoa</taxon>
        <taxon>Ecdysozoa</taxon>
        <taxon>Arthropoda</taxon>
        <taxon>Hexapoda</taxon>
        <taxon>Insecta</taxon>
        <taxon>Pterygota</taxon>
        <taxon>Neoptera</taxon>
        <taxon>Endopterygota</taxon>
        <taxon>Coleoptera</taxon>
        <taxon>Polyphaga</taxon>
        <taxon>Cucujiformia</taxon>
        <taxon>Coccinelloidea</taxon>
        <taxon>Coccinellidae</taxon>
        <taxon>Scymninae</taxon>
        <taxon>Scymnini</taxon>
        <taxon>Cryptolaemus</taxon>
    </lineage>
</organism>
<dbReference type="PANTHER" id="PTHR10924:SF4">
    <property type="entry name" value="GH15861P"/>
    <property type="match status" value="1"/>
</dbReference>
<evidence type="ECO:0008006" key="8">
    <source>
        <dbReference type="Google" id="ProtNLM"/>
    </source>
</evidence>
<sequence>MQYLEAFRGFLNNCDYLSILFCFGLPSGVFNSVGLLANEMYLHYFPDNENNIGILVLISIVSGGIFASIFSGYILDKTHKFKLIYIIGPSLLLFSR</sequence>
<feature type="transmembrane region" description="Helical" evidence="5">
    <location>
        <begin position="16"/>
        <end position="37"/>
    </location>
</feature>
<evidence type="ECO:0000256" key="4">
    <source>
        <dbReference type="ARBA" id="ARBA00023136"/>
    </source>
</evidence>
<keyword evidence="3 5" id="KW-1133">Transmembrane helix</keyword>
<evidence type="ECO:0000313" key="7">
    <source>
        <dbReference type="Proteomes" id="UP001516400"/>
    </source>
</evidence>
<proteinExistence type="predicted"/>
<comment type="caution">
    <text evidence="6">The sequence shown here is derived from an EMBL/GenBank/DDBJ whole genome shotgun (WGS) entry which is preliminary data.</text>
</comment>
<dbReference type="SUPFAM" id="SSF103473">
    <property type="entry name" value="MFS general substrate transporter"/>
    <property type="match status" value="1"/>
</dbReference>
<dbReference type="InterPro" id="IPR049680">
    <property type="entry name" value="FLVCR1-2_SLC49-like"/>
</dbReference>
<evidence type="ECO:0000256" key="2">
    <source>
        <dbReference type="ARBA" id="ARBA00022692"/>
    </source>
</evidence>
<reference evidence="6 7" key="1">
    <citation type="journal article" date="2021" name="BMC Biol.">
        <title>Horizontally acquired antibacterial genes associated with adaptive radiation of ladybird beetles.</title>
        <authorList>
            <person name="Li H.S."/>
            <person name="Tang X.F."/>
            <person name="Huang Y.H."/>
            <person name="Xu Z.Y."/>
            <person name="Chen M.L."/>
            <person name="Du X.Y."/>
            <person name="Qiu B.Y."/>
            <person name="Chen P.T."/>
            <person name="Zhang W."/>
            <person name="Slipinski A."/>
            <person name="Escalona H.E."/>
            <person name="Waterhouse R.M."/>
            <person name="Zwick A."/>
            <person name="Pang H."/>
        </authorList>
    </citation>
    <scope>NUCLEOTIDE SEQUENCE [LARGE SCALE GENOMIC DNA]</scope>
    <source>
        <strain evidence="6">SYSU2018</strain>
    </source>
</reference>
<gene>
    <name evidence="6" type="ORF">HHI36_008529</name>
</gene>
<evidence type="ECO:0000256" key="5">
    <source>
        <dbReference type="SAM" id="Phobius"/>
    </source>
</evidence>
<keyword evidence="7" id="KW-1185">Reference proteome</keyword>
<evidence type="ECO:0000313" key="6">
    <source>
        <dbReference type="EMBL" id="KAL3269459.1"/>
    </source>
</evidence>
<accession>A0ABD2MST0</accession>
<dbReference type="EMBL" id="JABFTP020000021">
    <property type="protein sequence ID" value="KAL3269459.1"/>
    <property type="molecule type" value="Genomic_DNA"/>
</dbReference>
<dbReference type="GO" id="GO:0016020">
    <property type="term" value="C:membrane"/>
    <property type="evidence" value="ECO:0007669"/>
    <property type="project" value="UniProtKB-SubCell"/>
</dbReference>
<evidence type="ECO:0000256" key="3">
    <source>
        <dbReference type="ARBA" id="ARBA00022989"/>
    </source>
</evidence>
<dbReference type="PANTHER" id="PTHR10924">
    <property type="entry name" value="MAJOR FACILITATOR SUPERFAMILY PROTEIN-RELATED"/>
    <property type="match status" value="1"/>
</dbReference>
<keyword evidence="2 5" id="KW-0812">Transmembrane</keyword>
<name>A0ABD2MST0_9CUCU</name>
<dbReference type="Proteomes" id="UP001516400">
    <property type="component" value="Unassembled WGS sequence"/>
</dbReference>
<protein>
    <recommendedName>
        <fullName evidence="8">Major facilitator superfamily (MFS) profile domain-containing protein</fullName>
    </recommendedName>
</protein>
<comment type="subcellular location">
    <subcellularLocation>
        <location evidence="1">Membrane</location>
        <topology evidence="1">Multi-pass membrane protein</topology>
    </subcellularLocation>
</comment>
<evidence type="ECO:0000256" key="1">
    <source>
        <dbReference type="ARBA" id="ARBA00004141"/>
    </source>
</evidence>
<keyword evidence="4 5" id="KW-0472">Membrane</keyword>
<dbReference type="InterPro" id="IPR036259">
    <property type="entry name" value="MFS_trans_sf"/>
</dbReference>